<evidence type="ECO:0000259" key="5">
    <source>
        <dbReference type="Pfam" id="PF14655"/>
    </source>
</evidence>
<name>A0A0P4Z199_9CRUS</name>
<evidence type="ECO:0000256" key="4">
    <source>
        <dbReference type="ARBA" id="ARBA00022490"/>
    </source>
</evidence>
<dbReference type="Pfam" id="PF14656">
    <property type="entry name" value="RAB3GAP2_C"/>
    <property type="match status" value="1"/>
</dbReference>
<feature type="domain" description="Rab3GAP regulatory subunit C-terminal" evidence="6">
    <location>
        <begin position="751"/>
        <end position="1340"/>
    </location>
</feature>
<sequence length="1365" mass="152496">MVSLAIVKLVFRSSISELVKIKRILFPDQEAYEDDDERWSDVDAWTWKTDFDDAIESKEDKNSSNWIQSCLISVSDQSEVLVITHEDRYVVLSSKWEKKNQKEVQRYYLTYPISNTSNGIGENITSVLCVPIKSLQKSSQGMPDWICVILGFNTGCVRMYTVNGDLLMTEAFHDEPVHHLKFHRSLANPANQELSILYQKIVIVVEGVGLFNSLRACRSYIAKGRALYGIGDLHSQHPPLHYKKLSLQEQGRINDCFILGTNAPTQFDHLVTASVAGGFQARYNNSPPVATGILSLGSLPYCAWHYAVEGSAAPLLSDVAYALASKVTSKLLSKTSGWLGWGGGATDSGSSKPKDKQITEPATPVYPRYGLADSLREALSVSVSPNEKLAAITDSLGRVVLIDLLRGIAVRMWKGYRDAQCAWIAAWEEMAQPTTKPMSSGNETPVTPRMVSFLVIYITKRGILEIWTPQQGTRVAAFNCCKGAKLISTNAGSSIDNDQLQCCLLTPDGKLEEVVVPFHCALKGDSSQKARDLHVLQQLRNELLHGVSTTTFDLLMDIRHASIVSQGLDLLLECRHPVDPHAFVKCLDSIVSHKQYSKADSIDAESRLLLSRIRLLSRLARLYIHLKSMQSQPPDYDTVISASNVSLQDVANALHVNEDEIARTVLHCTTVTAQLPNSQSAIEIHAFLCAFELSISHGTSEDCVRLKPTLSHDDRKALSSWIWGTIFSRNIDLLDELAVILKSSAISPENLVSMLVGYWLHLSSPALPNLLHFHKLLKILCNSAGSENFSNTESPSPWWQNFQYLLSKSCNLEQACCAALVVRSIMAEFEKRKINRLNDKGAENTDVNMDDSMNDWEDMSIDFCSWNVLSKQLEDLSYLSRLIHYVPAHLREAQSRKLDYVVEDLDKLEFSLASVLQKGRGAVSELIARWLTQNLLEAEIIFEPAETRENSDQSITDVDTELAPEADKLSVGTSEESSVIQDLFRDLSQHLPYSTQHDVILLNAAVEYAAMWVRNPKHMKLLQRSLETILPIRSNLLRHGICRTLWSMSFFPIFQDLAILIDKTGRLPKSFASRKISLPSPDQAVPFLEITMKLLDAATSSAMSCEIEPPLFIRYDDIWPTCEGATPMQEVAIRHRLINIDLVLLHHQLAQTLHLVASLEIKGVHVFSLFDQRVGRSAFFKDLHSYPPLPSQEADPTVVHNRLQFLKQVISKAIEYMEHNQSLALDYVNQAVKLGYEWNVDVDELRIKYVDLLYVNHMDHLAHEVLPSIGSDEVLGSTLLVAAGRRLKDVLKPSDTSALSPTTTAWLSELSSDTRGAALETKPTTAKTLALLVECLRRIPNESSDHFIANELHSLLTALNSTSLN</sequence>
<dbReference type="InterPro" id="IPR029257">
    <property type="entry name" value="RAB3GAP2_C"/>
</dbReference>
<comment type="subcellular location">
    <subcellularLocation>
        <location evidence="1">Cytoplasm</location>
    </subcellularLocation>
</comment>
<protein>
    <submittedName>
        <fullName evidence="7">Rab3 GTPase-activating protein non-catalytic subunit</fullName>
    </submittedName>
</protein>
<evidence type="ECO:0000256" key="1">
    <source>
        <dbReference type="ARBA" id="ARBA00004496"/>
    </source>
</evidence>
<dbReference type="PANTHER" id="PTHR12472:SF0">
    <property type="entry name" value="RAB3 GTPASE-ACTIVATING PROTEIN NON-CATALYTIC SUBUNIT"/>
    <property type="match status" value="1"/>
</dbReference>
<dbReference type="Pfam" id="PF14655">
    <property type="entry name" value="RAB3GAP2_N"/>
    <property type="match status" value="1"/>
</dbReference>
<evidence type="ECO:0000256" key="3">
    <source>
        <dbReference type="ARBA" id="ARBA00022468"/>
    </source>
</evidence>
<evidence type="ECO:0000313" key="7">
    <source>
        <dbReference type="EMBL" id="JAJ02834.1"/>
    </source>
</evidence>
<dbReference type="PANTHER" id="PTHR12472">
    <property type="entry name" value="RAB3-GAP REGULATORY DOMAIN"/>
    <property type="match status" value="1"/>
</dbReference>
<dbReference type="InterPro" id="IPR026059">
    <property type="entry name" value="Rab3GAP2"/>
</dbReference>
<keyword evidence="4" id="KW-0963">Cytoplasm</keyword>
<accession>A0A0P4Z199</accession>
<dbReference type="GO" id="GO:0005737">
    <property type="term" value="C:cytoplasm"/>
    <property type="evidence" value="ECO:0007669"/>
    <property type="project" value="UniProtKB-SubCell"/>
</dbReference>
<comment type="similarity">
    <text evidence="2">Belongs to the Rab3-GAP regulatory subunit family.</text>
</comment>
<dbReference type="EMBL" id="GDIP01220567">
    <property type="protein sequence ID" value="JAJ02835.1"/>
    <property type="molecule type" value="Transcribed_RNA"/>
</dbReference>
<keyword evidence="3" id="KW-0343">GTPase activation</keyword>
<evidence type="ECO:0000259" key="6">
    <source>
        <dbReference type="Pfam" id="PF14656"/>
    </source>
</evidence>
<dbReference type="OrthoDB" id="2019917at2759"/>
<evidence type="ECO:0000256" key="2">
    <source>
        <dbReference type="ARBA" id="ARBA00008153"/>
    </source>
</evidence>
<feature type="domain" description="Rab3-GAP regulatory subunit N-terminal" evidence="5">
    <location>
        <begin position="66"/>
        <end position="487"/>
    </location>
</feature>
<proteinExistence type="inferred from homology"/>
<dbReference type="InterPro" id="IPR032839">
    <property type="entry name" value="RAB3GAP_N"/>
</dbReference>
<reference evidence="7" key="1">
    <citation type="submission" date="2015-10" db="EMBL/GenBank/DDBJ databases">
        <title>Daphnia magna gene sets from two clonal populations assembled and annotated with EvidentialGene.</title>
        <authorList>
            <person name="Gilbert D."/>
            <person name="Podicheti R."/>
            <person name="Orsini L."/>
            <person name="Colbourne J."/>
            <person name="Pfrender M."/>
        </authorList>
    </citation>
    <scope>NUCLEOTIDE SEQUENCE</scope>
</reference>
<dbReference type="EMBL" id="GDIP01220568">
    <property type="protein sequence ID" value="JAJ02834.1"/>
    <property type="molecule type" value="Transcribed_RNA"/>
</dbReference>
<dbReference type="GO" id="GO:0005096">
    <property type="term" value="F:GTPase activator activity"/>
    <property type="evidence" value="ECO:0007669"/>
    <property type="project" value="UniProtKB-KW"/>
</dbReference>
<reference evidence="7" key="2">
    <citation type="submission" date="2015-10" db="EMBL/GenBank/DDBJ databases">
        <authorList>
            <person name="Gilbert D.G."/>
        </authorList>
    </citation>
    <scope>NUCLEOTIDE SEQUENCE</scope>
</reference>
<organism evidence="7">
    <name type="scientific">Daphnia magna</name>
    <dbReference type="NCBI Taxonomy" id="35525"/>
    <lineage>
        <taxon>Eukaryota</taxon>
        <taxon>Metazoa</taxon>
        <taxon>Ecdysozoa</taxon>
        <taxon>Arthropoda</taxon>
        <taxon>Crustacea</taxon>
        <taxon>Branchiopoda</taxon>
        <taxon>Diplostraca</taxon>
        <taxon>Cladocera</taxon>
        <taxon>Anomopoda</taxon>
        <taxon>Daphniidae</taxon>
        <taxon>Daphnia</taxon>
    </lineage>
</organism>